<name>A0A7C9PMQ3_9MICO</name>
<keyword evidence="1" id="KW-0812">Transmembrane</keyword>
<keyword evidence="1" id="KW-0472">Membrane</keyword>
<keyword evidence="3" id="KW-1185">Reference proteome</keyword>
<reference evidence="2 3" key="1">
    <citation type="journal article" date="2014" name="Int. J. Syst. Evol. Microbiol.">
        <title>Description of Galbitalea soli gen. nov., sp. nov., and Frondihabitans sucicola sp. nov.</title>
        <authorList>
            <person name="Kim S.J."/>
            <person name="Lim J.M."/>
            <person name="Ahn J.H."/>
            <person name="Weon H.Y."/>
            <person name="Hamada M."/>
            <person name="Suzuki K."/>
            <person name="Ahn T.Y."/>
            <person name="Kwon S.W."/>
        </authorList>
    </citation>
    <scope>NUCLEOTIDE SEQUENCE [LARGE SCALE GENOMIC DNA]</scope>
    <source>
        <strain evidence="2 3">NBRC 108727</strain>
    </source>
</reference>
<evidence type="ECO:0000313" key="2">
    <source>
        <dbReference type="EMBL" id="NEM91130.1"/>
    </source>
</evidence>
<evidence type="ECO:0000313" key="3">
    <source>
        <dbReference type="Proteomes" id="UP000479756"/>
    </source>
</evidence>
<gene>
    <name evidence="2" type="ORF">G3T37_07145</name>
</gene>
<keyword evidence="1" id="KW-1133">Transmembrane helix</keyword>
<organism evidence="2 3">
    <name type="scientific">Galbitalea soli</name>
    <dbReference type="NCBI Taxonomy" id="1268042"/>
    <lineage>
        <taxon>Bacteria</taxon>
        <taxon>Bacillati</taxon>
        <taxon>Actinomycetota</taxon>
        <taxon>Actinomycetes</taxon>
        <taxon>Micrococcales</taxon>
        <taxon>Microbacteriaceae</taxon>
        <taxon>Galbitalea</taxon>
    </lineage>
</organism>
<accession>A0A7C9PMQ3</accession>
<sequence length="140" mass="14709">MVMEYVVLATWIIQASVGVSLLVGWWRGGRSGAPTVVIHAAMGVVGFLLWVGFLLSAAVLPAWLALVALTIGNSVGDAMLRGRSRAWRPDASFWRSYGGAIVDTVTGRMPPRVTFHALFAGVVYFSCLGVCVGATVAGAA</sequence>
<dbReference type="AlphaFoldDB" id="A0A7C9PMQ3"/>
<feature type="transmembrane region" description="Helical" evidence="1">
    <location>
        <begin position="117"/>
        <end position="139"/>
    </location>
</feature>
<protein>
    <recommendedName>
        <fullName evidence="4">DUF92 domain-containing protein</fullName>
    </recommendedName>
</protein>
<dbReference type="EMBL" id="JAAGWZ010000002">
    <property type="protein sequence ID" value="NEM91130.1"/>
    <property type="molecule type" value="Genomic_DNA"/>
</dbReference>
<feature type="transmembrane region" description="Helical" evidence="1">
    <location>
        <begin position="6"/>
        <end position="24"/>
    </location>
</feature>
<evidence type="ECO:0000256" key="1">
    <source>
        <dbReference type="SAM" id="Phobius"/>
    </source>
</evidence>
<dbReference type="Proteomes" id="UP000479756">
    <property type="component" value="Unassembled WGS sequence"/>
</dbReference>
<proteinExistence type="predicted"/>
<dbReference type="RefSeq" id="WP_163472817.1">
    <property type="nucleotide sequence ID" value="NZ_JAAGWZ010000002.1"/>
</dbReference>
<evidence type="ECO:0008006" key="4">
    <source>
        <dbReference type="Google" id="ProtNLM"/>
    </source>
</evidence>
<comment type="caution">
    <text evidence="2">The sequence shown here is derived from an EMBL/GenBank/DDBJ whole genome shotgun (WGS) entry which is preliminary data.</text>
</comment>